<dbReference type="RefSeq" id="WP_146568095.1">
    <property type="nucleotide sequence ID" value="NZ_VOHL01000008.1"/>
</dbReference>
<dbReference type="GO" id="GO:0031564">
    <property type="term" value="P:transcription antitermination"/>
    <property type="evidence" value="ECO:0007669"/>
    <property type="project" value="UniProtKB-KW"/>
</dbReference>
<organism evidence="8 9">
    <name type="scientific">Streptococcus cuniculipharyngis</name>
    <dbReference type="NCBI Taxonomy" id="1562651"/>
    <lineage>
        <taxon>Bacteria</taxon>
        <taxon>Bacillati</taxon>
        <taxon>Bacillota</taxon>
        <taxon>Bacilli</taxon>
        <taxon>Lactobacillales</taxon>
        <taxon>Streptococcaceae</taxon>
        <taxon>Streptococcus</taxon>
    </lineage>
</organism>
<dbReference type="AlphaFoldDB" id="A0A5C5S989"/>
<proteinExistence type="inferred from homology"/>
<evidence type="ECO:0000256" key="1">
    <source>
        <dbReference type="ARBA" id="ARBA00005952"/>
    </source>
</evidence>
<dbReference type="EMBL" id="VOHL01000008">
    <property type="protein sequence ID" value="TWS96458.1"/>
    <property type="molecule type" value="Genomic_DNA"/>
</dbReference>
<keyword evidence="2 6" id="KW-0889">Transcription antitermination</keyword>
<dbReference type="InterPro" id="IPR035926">
    <property type="entry name" value="NusB-like_sf"/>
</dbReference>
<keyword evidence="5 6" id="KW-0804">Transcription</keyword>
<name>A0A5C5S989_9STRE</name>
<evidence type="ECO:0000313" key="9">
    <source>
        <dbReference type="Proteomes" id="UP000317430"/>
    </source>
</evidence>
<comment type="caution">
    <text evidence="8">The sequence shown here is derived from an EMBL/GenBank/DDBJ whole genome shotgun (WGS) entry which is preliminary data.</text>
</comment>
<dbReference type="InterPro" id="IPR006027">
    <property type="entry name" value="NusB_RsmB_TIM44"/>
</dbReference>
<accession>A0A5C5S989</accession>
<dbReference type="PANTHER" id="PTHR11078:SF3">
    <property type="entry name" value="ANTITERMINATION NUSB DOMAIN-CONTAINING PROTEIN"/>
    <property type="match status" value="1"/>
</dbReference>
<dbReference type="NCBIfam" id="TIGR01951">
    <property type="entry name" value="nusB"/>
    <property type="match status" value="1"/>
</dbReference>
<evidence type="ECO:0000256" key="2">
    <source>
        <dbReference type="ARBA" id="ARBA00022814"/>
    </source>
</evidence>
<evidence type="ECO:0000256" key="4">
    <source>
        <dbReference type="ARBA" id="ARBA00023015"/>
    </source>
</evidence>
<evidence type="ECO:0000259" key="7">
    <source>
        <dbReference type="Pfam" id="PF01029"/>
    </source>
</evidence>
<comment type="similarity">
    <text evidence="1 6">Belongs to the NusB family.</text>
</comment>
<evidence type="ECO:0000313" key="8">
    <source>
        <dbReference type="EMBL" id="TWS96458.1"/>
    </source>
</evidence>
<dbReference type="Gene3D" id="1.10.940.10">
    <property type="entry name" value="NusB-like"/>
    <property type="match status" value="1"/>
</dbReference>
<feature type="domain" description="NusB/RsmB/TIM44" evidence="7">
    <location>
        <begin position="12"/>
        <end position="139"/>
    </location>
</feature>
<keyword evidence="4 6" id="KW-0805">Transcription regulation</keyword>
<dbReference type="Pfam" id="PF01029">
    <property type="entry name" value="NusB"/>
    <property type="match status" value="1"/>
</dbReference>
<dbReference type="OrthoDB" id="9811381at2"/>
<dbReference type="PANTHER" id="PTHR11078">
    <property type="entry name" value="N UTILIZATION SUBSTANCE PROTEIN B-RELATED"/>
    <property type="match status" value="1"/>
</dbReference>
<dbReference type="NCBIfam" id="NF001223">
    <property type="entry name" value="PRK00202.1-1"/>
    <property type="match status" value="1"/>
</dbReference>
<evidence type="ECO:0000256" key="5">
    <source>
        <dbReference type="ARBA" id="ARBA00023163"/>
    </source>
</evidence>
<dbReference type="GO" id="GO:0003723">
    <property type="term" value="F:RNA binding"/>
    <property type="evidence" value="ECO:0007669"/>
    <property type="project" value="UniProtKB-UniRule"/>
</dbReference>
<gene>
    <name evidence="6 8" type="primary">nusB</name>
    <name evidence="8" type="ORF">FRX57_07115</name>
</gene>
<keyword evidence="3 6" id="KW-0694">RNA-binding</keyword>
<evidence type="ECO:0000256" key="3">
    <source>
        <dbReference type="ARBA" id="ARBA00022884"/>
    </source>
</evidence>
<dbReference type="InterPro" id="IPR011605">
    <property type="entry name" value="NusB_fam"/>
</dbReference>
<protein>
    <recommendedName>
        <fullName evidence="6">Transcription antitermination protein NusB</fullName>
    </recommendedName>
    <alternativeName>
        <fullName evidence="6">Antitermination factor NusB</fullName>
    </alternativeName>
</protein>
<dbReference type="GO" id="GO:0006353">
    <property type="term" value="P:DNA-templated transcription termination"/>
    <property type="evidence" value="ECO:0007669"/>
    <property type="project" value="UniProtKB-UniRule"/>
</dbReference>
<dbReference type="HAMAP" id="MF_00073">
    <property type="entry name" value="NusB"/>
    <property type="match status" value="1"/>
</dbReference>
<comment type="function">
    <text evidence="6">Involved in transcription antitermination. Required for transcription of ribosomal RNA (rRNA) genes. Binds specifically to the boxA antiterminator sequence of the ribosomal RNA (rrn) operons.</text>
</comment>
<dbReference type="GO" id="GO:0005829">
    <property type="term" value="C:cytosol"/>
    <property type="evidence" value="ECO:0007669"/>
    <property type="project" value="TreeGrafter"/>
</dbReference>
<dbReference type="SUPFAM" id="SSF48013">
    <property type="entry name" value="NusB-like"/>
    <property type="match status" value="1"/>
</dbReference>
<sequence>MTKRFDNSRRDLRERAFQALFAMEFGGDFLSLTQFAYVYDKDLADDQVLDTPAFILNLVSGVKDNQADLDQLIAQHLKTGWSLERLSLTDKVILRLGLYEMTYVDDTPARVALNEAIEIAKKYADDQSARFINGLLTRFVTD</sequence>
<reference evidence="8 9" key="1">
    <citation type="submission" date="2019-08" db="EMBL/GenBank/DDBJ databases">
        <authorList>
            <person name="Lei W."/>
        </authorList>
    </citation>
    <scope>NUCLEOTIDE SEQUENCE [LARGE SCALE GENOMIC DNA]</scope>
    <source>
        <strain evidence="8 9">CCUG 66496</strain>
    </source>
</reference>
<evidence type="ECO:0000256" key="6">
    <source>
        <dbReference type="HAMAP-Rule" id="MF_00073"/>
    </source>
</evidence>
<keyword evidence="9" id="KW-1185">Reference proteome</keyword>
<dbReference type="Proteomes" id="UP000317430">
    <property type="component" value="Unassembled WGS sequence"/>
</dbReference>